<dbReference type="InterPro" id="IPR025886">
    <property type="entry name" value="PP2-like"/>
</dbReference>
<evidence type="ECO:0000256" key="1">
    <source>
        <dbReference type="SAM" id="MobiDB-lite"/>
    </source>
</evidence>
<feature type="region of interest" description="Disordered" evidence="1">
    <location>
        <begin position="211"/>
        <end position="244"/>
    </location>
</feature>
<dbReference type="AlphaFoldDB" id="A0AA38WNY1"/>
<proteinExistence type="predicted"/>
<reference evidence="2" key="1">
    <citation type="submission" date="2023-03" db="EMBL/GenBank/DDBJ databases">
        <title>Chromosome-scale reference genome and RAD-based genetic map of yellow starthistle (Centaurea solstitialis) reveal putative structural variation and QTLs associated with invader traits.</title>
        <authorList>
            <person name="Reatini B."/>
            <person name="Cang F.A."/>
            <person name="Jiang Q."/>
            <person name="Mckibben M.T.W."/>
            <person name="Barker M.S."/>
            <person name="Rieseberg L.H."/>
            <person name="Dlugosch K.M."/>
        </authorList>
    </citation>
    <scope>NUCLEOTIDE SEQUENCE</scope>
    <source>
        <strain evidence="2">CAN-66</strain>
        <tissue evidence="2">Leaf</tissue>
    </source>
</reference>
<keyword evidence="3" id="KW-1185">Reference proteome</keyword>
<dbReference type="Pfam" id="PF14299">
    <property type="entry name" value="PP2"/>
    <property type="match status" value="2"/>
</dbReference>
<accession>A0AA38WNY1</accession>
<dbReference type="Proteomes" id="UP001172457">
    <property type="component" value="Chromosome 3"/>
</dbReference>
<feature type="compositionally biased region" description="Polar residues" evidence="1">
    <location>
        <begin position="211"/>
        <end position="226"/>
    </location>
</feature>
<sequence>MVRSSLWDPLPCWSGSVIGWAGPQRISGIAQLEARYCWSWFSLNSNGERNEMISSREFSYQNRRSHKWRSTPKSRFPAVAKMLDISNLRIQVQIKTQFLSPNAVYGVHLVFKFCDSRKVSNKPMYVNLEYEIGNESLHAYFATSRDDTWMTIELCRFLNHKEDVDFEVLLESFSRYYCGSGAIYVEGIEFQAINNVKHEEYENLKEVQSVLSSNPSTDSTVQQLPKDSQEMPRSSEGYVPDDGKEEPHHIPVEDVEKFWLSNVDGKKCLMLSAEVALYKSSNDKFFNRKTSPQSRFEEVFEVLKQQVIVIKCKIESQMLSPDTDYACFLVFKLSEKCRGLHCPVKVRDLLHRKNKEIGITYFRFPSAWNLHDIDSVPRMREDGWMEVNVWKFNSNSQLVDDCIPIRCPGQSPTNPRQFWRLNMAPLKCPQTCTREGSNSVRAL</sequence>
<dbReference type="PANTHER" id="PTHR32278">
    <property type="entry name" value="F-BOX DOMAIN-CONTAINING PROTEIN"/>
    <property type="match status" value="1"/>
</dbReference>
<dbReference type="PANTHER" id="PTHR32278:SF149">
    <property type="entry name" value="PHLOEM PROTEIN"/>
    <property type="match status" value="1"/>
</dbReference>
<comment type="caution">
    <text evidence="2">The sequence shown here is derived from an EMBL/GenBank/DDBJ whole genome shotgun (WGS) entry which is preliminary data.</text>
</comment>
<evidence type="ECO:0000313" key="3">
    <source>
        <dbReference type="Proteomes" id="UP001172457"/>
    </source>
</evidence>
<organism evidence="2 3">
    <name type="scientific">Centaurea solstitialis</name>
    <name type="common">yellow star-thistle</name>
    <dbReference type="NCBI Taxonomy" id="347529"/>
    <lineage>
        <taxon>Eukaryota</taxon>
        <taxon>Viridiplantae</taxon>
        <taxon>Streptophyta</taxon>
        <taxon>Embryophyta</taxon>
        <taxon>Tracheophyta</taxon>
        <taxon>Spermatophyta</taxon>
        <taxon>Magnoliopsida</taxon>
        <taxon>eudicotyledons</taxon>
        <taxon>Gunneridae</taxon>
        <taxon>Pentapetalae</taxon>
        <taxon>asterids</taxon>
        <taxon>campanulids</taxon>
        <taxon>Asterales</taxon>
        <taxon>Asteraceae</taxon>
        <taxon>Carduoideae</taxon>
        <taxon>Cardueae</taxon>
        <taxon>Centaureinae</taxon>
        <taxon>Centaurea</taxon>
    </lineage>
</organism>
<evidence type="ECO:0000313" key="2">
    <source>
        <dbReference type="EMBL" id="KAJ9559430.1"/>
    </source>
</evidence>
<gene>
    <name evidence="2" type="ORF">OSB04_014044</name>
</gene>
<name>A0AA38WNY1_9ASTR</name>
<dbReference type="EMBL" id="JARYMX010000003">
    <property type="protein sequence ID" value="KAJ9559430.1"/>
    <property type="molecule type" value="Genomic_DNA"/>
</dbReference>
<protein>
    <submittedName>
        <fullName evidence="2">Uncharacterized protein</fullName>
    </submittedName>
</protein>